<dbReference type="EMBL" id="GAMC01005025">
    <property type="protein sequence ID" value="JAC01531.1"/>
    <property type="molecule type" value="mRNA"/>
</dbReference>
<comment type="similarity">
    <text evidence="2">Belongs to the ODF2 family.</text>
</comment>
<keyword evidence="3" id="KW-0963">Cytoplasm</keyword>
<feature type="region of interest" description="Disordered" evidence="7">
    <location>
        <begin position="1"/>
        <end position="20"/>
    </location>
</feature>
<evidence type="ECO:0000256" key="5">
    <source>
        <dbReference type="ARBA" id="ARBA00023212"/>
    </source>
</evidence>
<dbReference type="EMBL" id="GAMC01005024">
    <property type="protein sequence ID" value="JAC01532.1"/>
    <property type="molecule type" value="mRNA"/>
</dbReference>
<evidence type="ECO:0000256" key="1">
    <source>
        <dbReference type="ARBA" id="ARBA00004300"/>
    </source>
</evidence>
<proteinExistence type="evidence at transcript level"/>
<dbReference type="PANTHER" id="PTHR23162:SF10">
    <property type="entry name" value="FI13205P"/>
    <property type="match status" value="1"/>
</dbReference>
<evidence type="ECO:0000313" key="8">
    <source>
        <dbReference type="EMBL" id="JAC01534.1"/>
    </source>
</evidence>
<dbReference type="GO" id="GO:0005813">
    <property type="term" value="C:centrosome"/>
    <property type="evidence" value="ECO:0007669"/>
    <property type="project" value="UniProtKB-SubCell"/>
</dbReference>
<evidence type="ECO:0000256" key="6">
    <source>
        <dbReference type="SAM" id="Coils"/>
    </source>
</evidence>
<feature type="coiled-coil region" evidence="6">
    <location>
        <begin position="415"/>
        <end position="600"/>
    </location>
</feature>
<evidence type="ECO:0000256" key="2">
    <source>
        <dbReference type="ARBA" id="ARBA00009316"/>
    </source>
</evidence>
<organism evidence="8">
    <name type="scientific">Ceratitis capitata</name>
    <name type="common">Mediterranean fruit fly</name>
    <name type="synonym">Tephritis capitata</name>
    <dbReference type="NCBI Taxonomy" id="7213"/>
    <lineage>
        <taxon>Eukaryota</taxon>
        <taxon>Metazoa</taxon>
        <taxon>Ecdysozoa</taxon>
        <taxon>Arthropoda</taxon>
        <taxon>Hexapoda</taxon>
        <taxon>Insecta</taxon>
        <taxon>Pterygota</taxon>
        <taxon>Neoptera</taxon>
        <taxon>Endopterygota</taxon>
        <taxon>Diptera</taxon>
        <taxon>Brachycera</taxon>
        <taxon>Muscomorpha</taxon>
        <taxon>Tephritoidea</taxon>
        <taxon>Tephritidae</taxon>
        <taxon>Ceratitis</taxon>
        <taxon>Ceratitis</taxon>
    </lineage>
</organism>
<evidence type="ECO:0000256" key="3">
    <source>
        <dbReference type="ARBA" id="ARBA00022490"/>
    </source>
</evidence>
<dbReference type="KEGG" id="ccat:101462475"/>
<accession>W8BY64</accession>
<sequence length="660" mass="76092">MTSEQDADKNLPSENLDEGEYELVYGTEDGIYSQSDTTHMGEEGEEATEDIFSYLGESSDDPEQKRRYMEYLSLIKEIECQNQMVDDIKAQIMELCAKPCKTKCELRDIKRLRVCMEQEIIKLRCLMNKAMELQNFGSKRRYHEIQLATTIDEDNMAPYAGWTQPQAATWKGGESSETDKCASAEPKDSRDEKALRCLCKALGKMKICCPEDKKLVQEIAGALLGHKKKKSMSPCPPPCPPTLPPCRGSCPPFAKSARKNKQANRPCSSESMPCADSLERLKQKITCMQSSVCQLKQEIYRREREKQHVCEPEEEKEDICSEEPDPIQFCLSKRTAKADEMAKLRENYLHLLAEFSKKDCQLKEMEKRLKGFCGSCNNNNNGQGEGQNPDHSELIVLRQRVADLKEEQTEFKCLMKEQSQQLEDYRNKYLVAQQKVEEQSVTLDKLNMNNKRIEKQINTEVKEIRAKFQEKLNELLHFPKLLENEQLKLAQACKEKEELQGKLMLICKELKALKAQHESPKEDTDCRPQLMKCQLELEQCKARFEEMERQRDLFCEKLKTTQDDLDTLRSESAKIIARTKERAEATKCQMQEQIDRLEKELAQCRATACLSVSDREAVIREMQGQLNTLSYSFDAAQKQIKTLRNHIAYVSNENCFPVKC</sequence>
<dbReference type="GO" id="GO:1902017">
    <property type="term" value="P:regulation of cilium assembly"/>
    <property type="evidence" value="ECO:0007669"/>
    <property type="project" value="TreeGrafter"/>
</dbReference>
<dbReference type="AlphaFoldDB" id="W8BY64"/>
<feature type="compositionally biased region" description="Basic and acidic residues" evidence="7">
    <location>
        <begin position="1"/>
        <end position="11"/>
    </location>
</feature>
<dbReference type="PANTHER" id="PTHR23162">
    <property type="entry name" value="OUTER DENSE FIBER OF SPERM TAILS 2"/>
    <property type="match status" value="1"/>
</dbReference>
<dbReference type="GeneID" id="101462475"/>
<dbReference type="EMBL" id="GAMC01005022">
    <property type="protein sequence ID" value="JAC01534.1"/>
    <property type="molecule type" value="mRNA"/>
</dbReference>
<evidence type="ECO:0000256" key="7">
    <source>
        <dbReference type="SAM" id="MobiDB-lite"/>
    </source>
</evidence>
<name>W8BY64_CERCA</name>
<protein>
    <submittedName>
        <fullName evidence="8">Uncharacterized protein</fullName>
    </submittedName>
</protein>
<keyword evidence="5" id="KW-0206">Cytoskeleton</keyword>
<evidence type="ECO:0000256" key="4">
    <source>
        <dbReference type="ARBA" id="ARBA00023054"/>
    </source>
</evidence>
<keyword evidence="4 6" id="KW-0175">Coiled coil</keyword>
<reference evidence="8" key="2">
    <citation type="journal article" date="2014" name="BMC Genomics">
        <title>A genomic perspective to assessing quality of mass-reared SIT flies used in Mediterranean fruit fly (Ceratitis capitata) eradication in California.</title>
        <authorList>
            <person name="Calla B."/>
            <person name="Hall B."/>
            <person name="Hou S."/>
            <person name="Geib S.M."/>
        </authorList>
    </citation>
    <scope>NUCLEOTIDE SEQUENCE</scope>
</reference>
<dbReference type="InterPro" id="IPR026099">
    <property type="entry name" value="Odf2-rel"/>
</dbReference>
<reference evidence="8" key="1">
    <citation type="submission" date="2013-07" db="EMBL/GenBank/DDBJ databases">
        <authorList>
            <person name="Geib S."/>
        </authorList>
    </citation>
    <scope>NUCLEOTIDE SEQUENCE</scope>
</reference>
<dbReference type="RefSeq" id="XP_004533368.1">
    <property type="nucleotide sequence ID" value="XM_004533311.4"/>
</dbReference>
<comment type="subcellular location">
    <subcellularLocation>
        <location evidence="1">Cytoplasm</location>
        <location evidence="1">Cytoskeleton</location>
        <location evidence="1">Microtubule organizing center</location>
        <location evidence="1">Centrosome</location>
    </subcellularLocation>
</comment>
<dbReference type="OrthoDB" id="9948429at2759"/>